<comment type="caution">
    <text evidence="3">The sequence shown here is derived from an EMBL/GenBank/DDBJ whole genome shotgun (WGS) entry which is preliminary data.</text>
</comment>
<feature type="region of interest" description="Disordered" evidence="1">
    <location>
        <begin position="897"/>
        <end position="935"/>
    </location>
</feature>
<reference evidence="3 4" key="1">
    <citation type="submission" date="2021-04" db="EMBL/GenBank/DDBJ databases">
        <authorList>
            <person name="Ivanova A."/>
        </authorList>
    </citation>
    <scope>NUCLEOTIDE SEQUENCE [LARGE SCALE GENOMIC DNA]</scope>
    <source>
        <strain evidence="3 4">G18</strain>
    </source>
</reference>
<dbReference type="Proteomes" id="UP000676565">
    <property type="component" value="Unassembled WGS sequence"/>
</dbReference>
<evidence type="ECO:0000313" key="3">
    <source>
        <dbReference type="EMBL" id="MBP3959522.1"/>
    </source>
</evidence>
<gene>
    <name evidence="3" type="ORF">J8F10_30120</name>
</gene>
<proteinExistence type="predicted"/>
<dbReference type="RefSeq" id="WP_210660199.1">
    <property type="nucleotide sequence ID" value="NZ_JAGKQQ010000001.1"/>
</dbReference>
<dbReference type="Pfam" id="PF06634">
    <property type="entry name" value="DUF1156"/>
    <property type="match status" value="1"/>
</dbReference>
<evidence type="ECO:0000313" key="4">
    <source>
        <dbReference type="Proteomes" id="UP000676565"/>
    </source>
</evidence>
<feature type="domain" description="DUF1156" evidence="2">
    <location>
        <begin position="12"/>
        <end position="64"/>
    </location>
</feature>
<dbReference type="EMBL" id="JAGKQQ010000001">
    <property type="protein sequence ID" value="MBP3959522.1"/>
    <property type="molecule type" value="Genomic_DNA"/>
</dbReference>
<dbReference type="SUPFAM" id="SSF53335">
    <property type="entry name" value="S-adenosyl-L-methionine-dependent methyltransferases"/>
    <property type="match status" value="2"/>
</dbReference>
<name>A0ABS5C0K8_9BACT</name>
<evidence type="ECO:0000256" key="1">
    <source>
        <dbReference type="SAM" id="MobiDB-lite"/>
    </source>
</evidence>
<dbReference type="InterPro" id="IPR029063">
    <property type="entry name" value="SAM-dependent_MTases_sf"/>
</dbReference>
<organism evidence="3 4">
    <name type="scientific">Gemmata palustris</name>
    <dbReference type="NCBI Taxonomy" id="2822762"/>
    <lineage>
        <taxon>Bacteria</taxon>
        <taxon>Pseudomonadati</taxon>
        <taxon>Planctomycetota</taxon>
        <taxon>Planctomycetia</taxon>
        <taxon>Gemmatales</taxon>
        <taxon>Gemmataceae</taxon>
        <taxon>Gemmata</taxon>
    </lineage>
</organism>
<dbReference type="InterPro" id="IPR009537">
    <property type="entry name" value="DUF1156"/>
</dbReference>
<dbReference type="Gene3D" id="3.40.50.150">
    <property type="entry name" value="Vaccinia Virus protein VP39"/>
    <property type="match status" value="2"/>
</dbReference>
<sequence length="1011" mass="111989">MHYPKRLIEVDLPIARISAHARREKSIRHGHISTLHIWWARRPLAACRAVICASLWPDPADPLCPQVFRDAAAQHILAFAQRVYPKGITSEKEQLQKSASEASLTRWEVMAKAGKPLDATDPDALNVLRFALLDFIADFANWDNSTVPAYLETSRALTQAAHEALGGEKGTRPLVADPFAGGGSIPLEALRVGADAFASDLNPVAVLLNKVVLEYIPKYGQKLADEVRKWGAWVKEQAEKELAEFYPKDEDGATPIAYLWARTVTCDSALGGCGAEVPLIRSLWLAKKGERSVALKIVPNKEAKLIEFEIITKATPKDVGNGIAQRGSATCPCCGFTTPVKSVRVQLKQRRGGAADARLFCVVTTKPDVQGRFYRLPTERDLEVVRKASIELERRKSEHTGVLSLVPDEKFTGIEPRRIPLPQYGINGFAEIFTPRQALTLTTLARYVAQLRAEFSDRLESRFARAVQTLLAFAVDRQADYLTSLTVWSTSGEFIAHTFGRQALPIVWEWPECQPFADGSGNFEGALNWVRLVVEYNSVEQVSTGTVNCNSATEHPLADDSVHAMITDPPYYYSIPYSDLSDFFYVWLRRMLAVSDHPELSERLTPKSLEIVQNLPHSEVAHLQKDRNFYETNMELALRECMRITANDAIGLVVFAHSETDAWESLLNALLRAGWQVTASWPIDTERAARVLAVRQSTLASSVHLVCRPRMKDEAGDWRDVLSELPKRIHEWMPRLVSEGVVGADAIFACLGPALEIFSRYSRVEKSNGDPVPLKEYLEHVWAAVSNEAISTIFRDADTSGLEPDARLTAVWLWTIGGGAKPTPEKADEEDVDEADEDAPNAVKVNGFSLEFDAARKIAQGLGIHLEKSDTIVEVKGEKARLLSVAERTQHLFGKNTKETEAKPAKKKKQVTGPIPGMEEAETSAGTTKTTVVDLKAPPPGTTVLDRVHQAMIMFGAQRGELLKRFLVDDGVGTNANFWKLAQALSSLYPPGTDERRWVEGVLTRKKSLGL</sequence>
<keyword evidence="4" id="KW-1185">Reference proteome</keyword>
<protein>
    <submittedName>
        <fullName evidence="3">DUF1156 domain-containing protein</fullName>
    </submittedName>
</protein>
<accession>A0ABS5C0K8</accession>
<evidence type="ECO:0000259" key="2">
    <source>
        <dbReference type="Pfam" id="PF06634"/>
    </source>
</evidence>